<feature type="domain" description="N-acetyltransferase" evidence="1">
    <location>
        <begin position="10"/>
        <end position="155"/>
    </location>
</feature>
<name>A0ABT4KF66_9HYPH</name>
<dbReference type="Gene3D" id="3.40.630.30">
    <property type="match status" value="1"/>
</dbReference>
<protein>
    <submittedName>
        <fullName evidence="2">GNAT family N-acetyltransferase</fullName>
    </submittedName>
</protein>
<dbReference type="EMBL" id="JAPVOI010000004">
    <property type="protein sequence ID" value="MCZ4090610.1"/>
    <property type="molecule type" value="Genomic_DNA"/>
</dbReference>
<dbReference type="CDD" id="cd04301">
    <property type="entry name" value="NAT_SF"/>
    <property type="match status" value="1"/>
</dbReference>
<evidence type="ECO:0000259" key="1">
    <source>
        <dbReference type="PROSITE" id="PS51186"/>
    </source>
</evidence>
<dbReference type="SUPFAM" id="SSF55729">
    <property type="entry name" value="Acyl-CoA N-acyltransferases (Nat)"/>
    <property type="match status" value="1"/>
</dbReference>
<dbReference type="InterPro" id="IPR016181">
    <property type="entry name" value="Acyl_CoA_acyltransferase"/>
</dbReference>
<evidence type="ECO:0000313" key="2">
    <source>
        <dbReference type="EMBL" id="MCZ4090610.1"/>
    </source>
</evidence>
<sequence>MIYDSMDFDCVFRSAAPSDYEQLRRFLEAGWIELYTARISKRSVERFIREDGAGQHLDLHMATFELAVIDGSIVGSVNRCDDCITALFVEKRYRGNGIGSCLLHNAEIAGGRYLDVPMFNARAISFYERRGWSKLCASEEDAFGTRVGSFTMGKW</sequence>
<dbReference type="RefSeq" id="WP_269279067.1">
    <property type="nucleotide sequence ID" value="NZ_JAPVOI010000004.1"/>
</dbReference>
<dbReference type="Pfam" id="PF13508">
    <property type="entry name" value="Acetyltransf_7"/>
    <property type="match status" value="1"/>
</dbReference>
<comment type="caution">
    <text evidence="2">The sequence shown here is derived from an EMBL/GenBank/DDBJ whole genome shotgun (WGS) entry which is preliminary data.</text>
</comment>
<gene>
    <name evidence="2" type="ORF">O3W52_11185</name>
</gene>
<reference evidence="2" key="1">
    <citation type="submission" date="2022-10" db="EMBL/GenBank/DDBJ databases">
        <title>Whole genome sequencing of three plant growth promoting bacteria isolated from Vachellia tortilis subsp. raddiana in Morocco.</title>
        <authorList>
            <person name="Hnini M."/>
            <person name="Zouagui R."/>
            <person name="Zouagui H."/>
            <person name="Chemao Elfihri M.-W."/>
            <person name="Ibrahimi A."/>
            <person name="Sbabou L."/>
            <person name="Aurag J."/>
        </authorList>
    </citation>
    <scope>NUCLEOTIDE SEQUENCE</scope>
    <source>
        <strain evidence="2">LMR678</strain>
    </source>
</reference>
<keyword evidence="3" id="KW-1185">Reference proteome</keyword>
<dbReference type="InterPro" id="IPR000182">
    <property type="entry name" value="GNAT_dom"/>
</dbReference>
<organism evidence="2 3">
    <name type="scientific">Sinorhizobium psoraleae</name>
    <dbReference type="NCBI Taxonomy" id="520838"/>
    <lineage>
        <taxon>Bacteria</taxon>
        <taxon>Pseudomonadati</taxon>
        <taxon>Pseudomonadota</taxon>
        <taxon>Alphaproteobacteria</taxon>
        <taxon>Hyphomicrobiales</taxon>
        <taxon>Rhizobiaceae</taxon>
        <taxon>Sinorhizobium/Ensifer group</taxon>
        <taxon>Sinorhizobium</taxon>
    </lineage>
</organism>
<accession>A0ABT4KF66</accession>
<dbReference type="PROSITE" id="PS51186">
    <property type="entry name" value="GNAT"/>
    <property type="match status" value="1"/>
</dbReference>
<dbReference type="Proteomes" id="UP001079430">
    <property type="component" value="Unassembled WGS sequence"/>
</dbReference>
<evidence type="ECO:0000313" key="3">
    <source>
        <dbReference type="Proteomes" id="UP001079430"/>
    </source>
</evidence>
<proteinExistence type="predicted"/>